<evidence type="ECO:0000256" key="4">
    <source>
        <dbReference type="ARBA" id="ARBA00022475"/>
    </source>
</evidence>
<protein>
    <recommendedName>
        <fullName evidence="12">Magnesium transport protein CorA</fullName>
    </recommendedName>
</protein>
<keyword evidence="6 12" id="KW-0460">Magnesium</keyword>
<evidence type="ECO:0000256" key="13">
    <source>
        <dbReference type="SAM" id="MobiDB-lite"/>
    </source>
</evidence>
<dbReference type="GO" id="GO:0015087">
    <property type="term" value="F:cobalt ion transmembrane transporter activity"/>
    <property type="evidence" value="ECO:0007669"/>
    <property type="project" value="UniProtKB-UniRule"/>
</dbReference>
<evidence type="ECO:0000256" key="2">
    <source>
        <dbReference type="ARBA" id="ARBA00009765"/>
    </source>
</evidence>
<dbReference type="InterPro" id="IPR004488">
    <property type="entry name" value="Mg/Co-transport_prot_CorA"/>
</dbReference>
<evidence type="ECO:0000256" key="11">
    <source>
        <dbReference type="ARBA" id="ARBA00045497"/>
    </source>
</evidence>
<dbReference type="SUPFAM" id="SSF143865">
    <property type="entry name" value="CorA soluble domain-like"/>
    <property type="match status" value="1"/>
</dbReference>
<keyword evidence="8 12" id="KW-0406">Ion transport</keyword>
<comment type="catalytic activity">
    <reaction evidence="10">
        <text>Mg(2+)(in) = Mg(2+)(out)</text>
        <dbReference type="Rhea" id="RHEA:29827"/>
        <dbReference type="ChEBI" id="CHEBI:18420"/>
    </reaction>
</comment>
<dbReference type="Pfam" id="PF01544">
    <property type="entry name" value="CorA"/>
    <property type="match status" value="1"/>
</dbReference>
<evidence type="ECO:0000313" key="15">
    <source>
        <dbReference type="Proteomes" id="UP000525652"/>
    </source>
</evidence>
<dbReference type="Gene3D" id="1.20.58.340">
    <property type="entry name" value="Magnesium transport protein CorA, transmembrane region"/>
    <property type="match status" value="2"/>
</dbReference>
<feature type="transmembrane region" description="Helical" evidence="12">
    <location>
        <begin position="325"/>
        <end position="343"/>
    </location>
</feature>
<dbReference type="PANTHER" id="PTHR46494:SF1">
    <property type="entry name" value="CORA FAMILY METAL ION TRANSPORTER (EUROFUNG)"/>
    <property type="match status" value="1"/>
</dbReference>
<dbReference type="GO" id="GO:0015095">
    <property type="term" value="F:magnesium ion transmembrane transporter activity"/>
    <property type="evidence" value="ECO:0007669"/>
    <property type="project" value="UniProtKB-UniRule"/>
</dbReference>
<dbReference type="EMBL" id="JACHVA010000033">
    <property type="protein sequence ID" value="MBC2600661.1"/>
    <property type="molecule type" value="Genomic_DNA"/>
</dbReference>
<dbReference type="InterPro" id="IPR045861">
    <property type="entry name" value="CorA_cytoplasmic_dom"/>
</dbReference>
<evidence type="ECO:0000256" key="12">
    <source>
        <dbReference type="RuleBase" id="RU362010"/>
    </source>
</evidence>
<dbReference type="InterPro" id="IPR002523">
    <property type="entry name" value="MgTranspt_CorA/ZnTranspt_ZntB"/>
</dbReference>
<comment type="similarity">
    <text evidence="2 12">Belongs to the CorA metal ion transporter (MIT) (TC 1.A.35) family.</text>
</comment>
<dbReference type="RefSeq" id="WP_185691401.1">
    <property type="nucleotide sequence ID" value="NZ_JACHVA010000033.1"/>
</dbReference>
<comment type="caution">
    <text evidence="14">The sequence shown here is derived from an EMBL/GenBank/DDBJ whole genome shotgun (WGS) entry which is preliminary data.</text>
</comment>
<dbReference type="AlphaFoldDB" id="A0A7X1AVA4"/>
<evidence type="ECO:0000256" key="1">
    <source>
        <dbReference type="ARBA" id="ARBA00004651"/>
    </source>
</evidence>
<evidence type="ECO:0000256" key="8">
    <source>
        <dbReference type="ARBA" id="ARBA00023065"/>
    </source>
</evidence>
<dbReference type="Proteomes" id="UP000525652">
    <property type="component" value="Unassembled WGS sequence"/>
</dbReference>
<name>A0A7X1AVA4_9BACT</name>
<evidence type="ECO:0000256" key="9">
    <source>
        <dbReference type="ARBA" id="ARBA00023136"/>
    </source>
</evidence>
<reference evidence="14 15" key="1">
    <citation type="submission" date="2020-07" db="EMBL/GenBank/DDBJ databases">
        <authorList>
            <person name="Feng X."/>
        </authorList>
    </citation>
    <scope>NUCLEOTIDE SEQUENCE [LARGE SCALE GENOMIC DNA]</scope>
    <source>
        <strain evidence="14 15">JCM14086</strain>
    </source>
</reference>
<dbReference type="Gene3D" id="3.30.460.20">
    <property type="entry name" value="CorA soluble domain-like"/>
    <property type="match status" value="1"/>
</dbReference>
<accession>A0A7X1AVA4</accession>
<gene>
    <name evidence="12 14" type="primary">corA</name>
    <name evidence="14" type="ORF">H5P30_02580</name>
</gene>
<dbReference type="InterPro" id="IPR045863">
    <property type="entry name" value="CorA_TM1_TM2"/>
</dbReference>
<evidence type="ECO:0000256" key="5">
    <source>
        <dbReference type="ARBA" id="ARBA00022692"/>
    </source>
</evidence>
<dbReference type="NCBIfam" id="TIGR00383">
    <property type="entry name" value="corA"/>
    <property type="match status" value="1"/>
</dbReference>
<evidence type="ECO:0000256" key="3">
    <source>
        <dbReference type="ARBA" id="ARBA00022448"/>
    </source>
</evidence>
<keyword evidence="5 12" id="KW-0812">Transmembrane</keyword>
<keyword evidence="7 12" id="KW-1133">Transmembrane helix</keyword>
<keyword evidence="3 12" id="KW-0813">Transport</keyword>
<evidence type="ECO:0000313" key="14">
    <source>
        <dbReference type="EMBL" id="MBC2600661.1"/>
    </source>
</evidence>
<comment type="function">
    <text evidence="11">Mediates influx of magnesium ions. Alternates between open and closed states. Activated by low cytoplasmic Mg(2+) levels. Inactive when cytoplasmic Mg(2+) levels are high.</text>
</comment>
<evidence type="ECO:0000256" key="7">
    <source>
        <dbReference type="ARBA" id="ARBA00022989"/>
    </source>
</evidence>
<feature type="compositionally biased region" description="Basic and acidic residues" evidence="13">
    <location>
        <begin position="22"/>
        <end position="32"/>
    </location>
</feature>
<feature type="transmembrane region" description="Helical" evidence="12">
    <location>
        <begin position="363"/>
        <end position="383"/>
    </location>
</feature>
<feature type="region of interest" description="Disordered" evidence="13">
    <location>
        <begin position="1"/>
        <end position="42"/>
    </location>
</feature>
<dbReference type="FunFam" id="1.20.58.340:FF:000004">
    <property type="entry name" value="Magnesium transport protein CorA"/>
    <property type="match status" value="1"/>
</dbReference>
<dbReference type="PANTHER" id="PTHR46494">
    <property type="entry name" value="CORA FAMILY METAL ION TRANSPORTER (EUROFUNG)"/>
    <property type="match status" value="1"/>
</dbReference>
<dbReference type="GO" id="GO:0000287">
    <property type="term" value="F:magnesium ion binding"/>
    <property type="evidence" value="ECO:0007669"/>
    <property type="project" value="TreeGrafter"/>
</dbReference>
<evidence type="ECO:0000256" key="10">
    <source>
        <dbReference type="ARBA" id="ARBA00034269"/>
    </source>
</evidence>
<keyword evidence="4 12" id="KW-1003">Cell membrane</keyword>
<dbReference type="GO" id="GO:0005886">
    <property type="term" value="C:plasma membrane"/>
    <property type="evidence" value="ECO:0007669"/>
    <property type="project" value="UniProtKB-SubCell"/>
</dbReference>
<proteinExistence type="inferred from homology"/>
<keyword evidence="15" id="KW-1185">Reference proteome</keyword>
<sequence>MGKEESIAGKKKAHNRPSAGKSRAELHERLERAGLPPGEDLPTIDSAFDRQCHTVFDVRRFSANELREDRTDDPFETKKLLEDSEGMATWIHVSGVHAVEKLQKLGELLDLHPLTVEDVMNLWARPRVDINKKELFFTGKAVNIDSETSHPKSQQISIVLREDLLVSFSENEEELFRSVIARLQIPNSRIRSSGASFLAYSLIDTLVDRLLILTEAVEEIVVDMEEQMLGESATDDPIPIGEIYRRKRQVLRLNRIAFPLRDAIHDLHDLSSEILDSSLGIYLRDLLDHARRAAERVEHARGMLHDLQDFHSARQDNRINRTMQLLTVIGTIFVPLTFVAGVYGMNFNPQTSPWNMPLLDNYWGYPICMAGMFLFAIAMVIYFRKKKWL</sequence>
<comment type="subcellular location">
    <subcellularLocation>
        <location evidence="1">Cell membrane</location>
        <topology evidence="1">Multi-pass membrane protein</topology>
    </subcellularLocation>
    <subcellularLocation>
        <location evidence="12">Membrane</location>
        <topology evidence="12">Multi-pass membrane protein</topology>
    </subcellularLocation>
</comment>
<keyword evidence="9 12" id="KW-0472">Membrane</keyword>
<organism evidence="14 15">
    <name type="scientific">Puniceicoccus vermicola</name>
    <dbReference type="NCBI Taxonomy" id="388746"/>
    <lineage>
        <taxon>Bacteria</taxon>
        <taxon>Pseudomonadati</taxon>
        <taxon>Verrucomicrobiota</taxon>
        <taxon>Opitutia</taxon>
        <taxon>Puniceicoccales</taxon>
        <taxon>Puniceicoccaceae</taxon>
        <taxon>Puniceicoccus</taxon>
    </lineage>
</organism>
<evidence type="ECO:0000256" key="6">
    <source>
        <dbReference type="ARBA" id="ARBA00022842"/>
    </source>
</evidence>
<dbReference type="SUPFAM" id="SSF144083">
    <property type="entry name" value="Magnesium transport protein CorA, transmembrane region"/>
    <property type="match status" value="1"/>
</dbReference>
<dbReference type="GO" id="GO:0050897">
    <property type="term" value="F:cobalt ion binding"/>
    <property type="evidence" value="ECO:0007669"/>
    <property type="project" value="TreeGrafter"/>
</dbReference>
<dbReference type="CDD" id="cd12828">
    <property type="entry name" value="TmCorA-like_1"/>
    <property type="match status" value="1"/>
</dbReference>